<evidence type="ECO:0000256" key="3">
    <source>
        <dbReference type="ARBA" id="ARBA00022630"/>
    </source>
</evidence>
<keyword evidence="4" id="KW-0274">FAD</keyword>
<evidence type="ECO:0000256" key="4">
    <source>
        <dbReference type="ARBA" id="ARBA00022827"/>
    </source>
</evidence>
<dbReference type="Gene3D" id="3.30.465.10">
    <property type="match status" value="1"/>
</dbReference>
<evidence type="ECO:0000256" key="1">
    <source>
        <dbReference type="ARBA" id="ARBA00001974"/>
    </source>
</evidence>
<dbReference type="GO" id="GO:0050660">
    <property type="term" value="F:flavin adenine dinucleotide binding"/>
    <property type="evidence" value="ECO:0007669"/>
    <property type="project" value="InterPro"/>
</dbReference>
<dbReference type="InterPro" id="IPR036318">
    <property type="entry name" value="FAD-bd_PCMH-like_sf"/>
</dbReference>
<dbReference type="Proteomes" id="UP000593567">
    <property type="component" value="Unassembled WGS sequence"/>
</dbReference>
<comment type="cofactor">
    <cofactor evidence="1">
        <name>FAD</name>
        <dbReference type="ChEBI" id="CHEBI:57692"/>
    </cofactor>
</comment>
<accession>A0A7J7JC12</accession>
<evidence type="ECO:0000313" key="8">
    <source>
        <dbReference type="Proteomes" id="UP000593567"/>
    </source>
</evidence>
<sequence length="361" mass="40451">MLGGGHSPVSPKLGLGVDQVLMLQMVLADLSLVTLTKDGTYKQHINGTITTSDDTDLFWAARGGGGGTFGVVTLIKYKLHLPPSKHTLYICSFSTVTQPGKSLKEIRNGMNSVMQDLPEEFGGYLLTGTTCYTTFPSCKMAAYALYVFHHWGAVEENQRWFDKLEAESDKLSEYLLSGPCSLTEYSTFYEYVKTLPNITYQEVDMDGTFLTSSEYNEDFIKKESNLNAASFRAQSPMSATYIRLGGQTRNTSSGATAVNPLFRNAMWTIAYGGNARQVKRYGAIIKSTVAAKGQYFSECDDTLDPGEWQEEFWGQSNYDRLLDIKRKYDPDNDFTCKQCVGSNATRYKISLYLFLLIFFLY</sequence>
<dbReference type="PANTHER" id="PTHR42973:SF39">
    <property type="entry name" value="FAD-BINDING PCMH-TYPE DOMAIN-CONTAINING PROTEIN"/>
    <property type="match status" value="1"/>
</dbReference>
<keyword evidence="3" id="KW-0285">Flavoprotein</keyword>
<dbReference type="InterPro" id="IPR016164">
    <property type="entry name" value="FAD-linked_Oxase-like_C"/>
</dbReference>
<dbReference type="InterPro" id="IPR016169">
    <property type="entry name" value="FAD-bd_PCMH_sub2"/>
</dbReference>
<evidence type="ECO:0000256" key="5">
    <source>
        <dbReference type="ARBA" id="ARBA00023002"/>
    </source>
</evidence>
<dbReference type="InterPro" id="IPR012951">
    <property type="entry name" value="BBE"/>
</dbReference>
<dbReference type="PANTHER" id="PTHR42973">
    <property type="entry name" value="BINDING OXIDOREDUCTASE, PUTATIVE (AFU_ORTHOLOGUE AFUA_1G17690)-RELATED"/>
    <property type="match status" value="1"/>
</dbReference>
<dbReference type="Pfam" id="PF08031">
    <property type="entry name" value="BBE"/>
    <property type="match status" value="1"/>
</dbReference>
<dbReference type="SUPFAM" id="SSF56176">
    <property type="entry name" value="FAD-binding/transporter-associated domain-like"/>
    <property type="match status" value="1"/>
</dbReference>
<evidence type="ECO:0000259" key="6">
    <source>
        <dbReference type="Pfam" id="PF08031"/>
    </source>
</evidence>
<dbReference type="Gene3D" id="3.40.462.20">
    <property type="match status" value="1"/>
</dbReference>
<comment type="similarity">
    <text evidence="2">Belongs to the oxygen-dependent FAD-linked oxidoreductase family.</text>
</comment>
<name>A0A7J7JC12_BUGNE</name>
<gene>
    <name evidence="7" type="ORF">EB796_018536</name>
</gene>
<dbReference type="InterPro" id="IPR050416">
    <property type="entry name" value="FAD-linked_Oxidoreductase"/>
</dbReference>
<feature type="domain" description="Berberine/berberine-like" evidence="6">
    <location>
        <begin position="304"/>
        <end position="340"/>
    </location>
</feature>
<proteinExistence type="inferred from homology"/>
<dbReference type="AlphaFoldDB" id="A0A7J7JC12"/>
<dbReference type="EMBL" id="VXIV02002754">
    <property type="protein sequence ID" value="KAF6023156.1"/>
    <property type="molecule type" value="Genomic_DNA"/>
</dbReference>
<reference evidence="7" key="1">
    <citation type="submission" date="2020-06" db="EMBL/GenBank/DDBJ databases">
        <title>Draft genome of Bugula neritina, a colonial animal packing powerful symbionts and potential medicines.</title>
        <authorList>
            <person name="Rayko M."/>
        </authorList>
    </citation>
    <scope>NUCLEOTIDE SEQUENCE [LARGE SCALE GENOMIC DNA]</scope>
    <source>
        <strain evidence="7">Kwan_BN1</strain>
    </source>
</reference>
<organism evidence="7 8">
    <name type="scientific">Bugula neritina</name>
    <name type="common">Brown bryozoan</name>
    <name type="synonym">Sertularia neritina</name>
    <dbReference type="NCBI Taxonomy" id="10212"/>
    <lineage>
        <taxon>Eukaryota</taxon>
        <taxon>Metazoa</taxon>
        <taxon>Spiralia</taxon>
        <taxon>Lophotrochozoa</taxon>
        <taxon>Bryozoa</taxon>
        <taxon>Gymnolaemata</taxon>
        <taxon>Cheilostomatida</taxon>
        <taxon>Flustrina</taxon>
        <taxon>Buguloidea</taxon>
        <taxon>Bugulidae</taxon>
        <taxon>Bugula</taxon>
    </lineage>
</organism>
<comment type="caution">
    <text evidence="7">The sequence shown here is derived from an EMBL/GenBank/DDBJ whole genome shotgun (WGS) entry which is preliminary data.</text>
</comment>
<keyword evidence="8" id="KW-1185">Reference proteome</keyword>
<dbReference type="SUPFAM" id="SSF55103">
    <property type="entry name" value="FAD-linked oxidases, C-terminal domain"/>
    <property type="match status" value="1"/>
</dbReference>
<dbReference type="OrthoDB" id="9983560at2759"/>
<keyword evidence="5" id="KW-0560">Oxidoreductase</keyword>
<dbReference type="GO" id="GO:0016491">
    <property type="term" value="F:oxidoreductase activity"/>
    <property type="evidence" value="ECO:0007669"/>
    <property type="project" value="UniProtKB-KW"/>
</dbReference>
<protein>
    <recommendedName>
        <fullName evidence="6">Berberine/berberine-like domain-containing protein</fullName>
    </recommendedName>
</protein>
<evidence type="ECO:0000313" key="7">
    <source>
        <dbReference type="EMBL" id="KAF6023156.1"/>
    </source>
</evidence>
<evidence type="ECO:0000256" key="2">
    <source>
        <dbReference type="ARBA" id="ARBA00005466"/>
    </source>
</evidence>